<dbReference type="PANTHER" id="PTHR43179:SF12">
    <property type="entry name" value="GALACTOFURANOSYLTRANSFERASE GLFT2"/>
    <property type="match status" value="1"/>
</dbReference>
<dbReference type="PANTHER" id="PTHR43179">
    <property type="entry name" value="RHAMNOSYLTRANSFERASE WBBL"/>
    <property type="match status" value="1"/>
</dbReference>
<protein>
    <recommendedName>
        <fullName evidence="5">Glycosyltransferase 2-like domain-containing protein</fullName>
    </recommendedName>
</protein>
<proteinExistence type="inferred from homology"/>
<dbReference type="Gene3D" id="3.90.550.10">
    <property type="entry name" value="Spore Coat Polysaccharide Biosynthesis Protein SpsA, Chain A"/>
    <property type="match status" value="1"/>
</dbReference>
<dbReference type="NCBIfam" id="TIGR03965">
    <property type="entry name" value="mycofact_glyco"/>
    <property type="match status" value="1"/>
</dbReference>
<evidence type="ECO:0000259" key="5">
    <source>
        <dbReference type="Pfam" id="PF00535"/>
    </source>
</evidence>
<comment type="similarity">
    <text evidence="2">Belongs to the glycosyltransferase 2 family.</text>
</comment>
<sequence length="364" mass="39004">MTSDGRPTGPKTRRLPADFMVAIDPSVRALDGGRTLLGGSPLRMVRLSPAAARAFKRLEAGEHVGRGAGQRLARWLLDAGFAHPRPGAATVTPHQVTVVVPVRDRPDALRRCLATVAGTCGEVIVVDDASERADRTEEIGREFGARVIRRPVQGGPAAARNTGLAHCRTDYVAFVDSDCVPSPDWLVSLLPHFRDPAVAAVAPRIVADHEAADGWLGAYEAVRSPLDLGPAEAPVMPRSRVAYVPAAALVVRREAAGDGFREDMLVGEDVDFVWRLYQSGWTVRYEPRSQVAHTHRTELLAWLARRCDYGSSAAPLALRHPGQVPPVAASGWSVAAWLLAAARRPLAGLGLTGLAAALLSRRLP</sequence>
<dbReference type="Proteomes" id="UP000070598">
    <property type="component" value="Unassembled WGS sequence"/>
</dbReference>
<keyword evidence="3" id="KW-0328">Glycosyltransferase</keyword>
<reference evidence="7" key="1">
    <citation type="submission" date="2015-02" db="EMBL/GenBank/DDBJ databases">
        <title>Physiological reanalysis, assessment of diazotrophy, and genome sequences of multiple isolates of Streptomyces thermoautotrophicus.</title>
        <authorList>
            <person name="MacKellar D.C."/>
            <person name="Lieber L."/>
            <person name="Norman J."/>
            <person name="Bolger A."/>
            <person name="Tobin C."/>
            <person name="Murray J.W."/>
            <person name="Friesen M."/>
            <person name="Prell J."/>
        </authorList>
    </citation>
    <scope>NUCLEOTIDE SEQUENCE [LARGE SCALE GENOMIC DNA]</scope>
    <source>
        <strain evidence="7">UBT1</strain>
    </source>
</reference>
<feature type="non-terminal residue" evidence="6">
    <location>
        <position position="364"/>
    </location>
</feature>
<comment type="pathway">
    <text evidence="1">Cell wall biogenesis; cell wall polysaccharide biosynthesis.</text>
</comment>
<comment type="caution">
    <text evidence="6">The sequence shown here is derived from an EMBL/GenBank/DDBJ whole genome shotgun (WGS) entry which is preliminary data.</text>
</comment>
<dbReference type="InterPro" id="IPR023981">
    <property type="entry name" value="MftF"/>
</dbReference>
<dbReference type="EMBL" id="JYIK01000285">
    <property type="protein sequence ID" value="KWX10768.1"/>
    <property type="molecule type" value="Genomic_DNA"/>
</dbReference>
<dbReference type="GO" id="GO:0016757">
    <property type="term" value="F:glycosyltransferase activity"/>
    <property type="evidence" value="ECO:0007669"/>
    <property type="project" value="UniProtKB-KW"/>
</dbReference>
<feature type="domain" description="Glycosyltransferase 2-like" evidence="5">
    <location>
        <begin position="97"/>
        <end position="210"/>
    </location>
</feature>
<gene>
    <name evidence="6" type="ORF">TR74_01645</name>
</gene>
<dbReference type="InterPro" id="IPR029044">
    <property type="entry name" value="Nucleotide-diphossugar_trans"/>
</dbReference>
<keyword evidence="4" id="KW-0808">Transferase</keyword>
<dbReference type="AlphaFoldDB" id="A0A132NL30"/>
<evidence type="ECO:0000313" key="6">
    <source>
        <dbReference type="EMBL" id="KWX10768.1"/>
    </source>
</evidence>
<evidence type="ECO:0000256" key="4">
    <source>
        <dbReference type="ARBA" id="ARBA00022679"/>
    </source>
</evidence>
<evidence type="ECO:0000256" key="1">
    <source>
        <dbReference type="ARBA" id="ARBA00004776"/>
    </source>
</evidence>
<evidence type="ECO:0000256" key="3">
    <source>
        <dbReference type="ARBA" id="ARBA00022676"/>
    </source>
</evidence>
<dbReference type="SUPFAM" id="SSF53448">
    <property type="entry name" value="Nucleotide-diphospho-sugar transferases"/>
    <property type="match status" value="1"/>
</dbReference>
<dbReference type="InterPro" id="IPR001173">
    <property type="entry name" value="Glyco_trans_2-like"/>
</dbReference>
<organism evidence="6 7">
    <name type="scientific">Carbonactinospora thermoautotrophica</name>
    <dbReference type="NCBI Taxonomy" id="1469144"/>
    <lineage>
        <taxon>Bacteria</taxon>
        <taxon>Bacillati</taxon>
        <taxon>Actinomycetota</taxon>
        <taxon>Actinomycetes</taxon>
        <taxon>Kitasatosporales</taxon>
        <taxon>Carbonactinosporaceae</taxon>
        <taxon>Carbonactinospora</taxon>
    </lineage>
</organism>
<evidence type="ECO:0000256" key="2">
    <source>
        <dbReference type="ARBA" id="ARBA00006739"/>
    </source>
</evidence>
<name>A0A132NL30_9ACTN</name>
<accession>A0A132NL30</accession>
<evidence type="ECO:0000313" key="7">
    <source>
        <dbReference type="Proteomes" id="UP000070598"/>
    </source>
</evidence>
<dbReference type="Pfam" id="PF00535">
    <property type="entry name" value="Glycos_transf_2"/>
    <property type="match status" value="1"/>
</dbReference>